<protein>
    <recommendedName>
        <fullName evidence="4">Centromere protein X</fullName>
    </recommendedName>
</protein>
<accession>A0AAV7NJ37</accession>
<evidence type="ECO:0008006" key="4">
    <source>
        <dbReference type="Google" id="ProtNLM"/>
    </source>
</evidence>
<gene>
    <name evidence="2" type="ORF">NDU88_004271</name>
</gene>
<organism evidence="2 3">
    <name type="scientific">Pleurodeles waltl</name>
    <name type="common">Iberian ribbed newt</name>
    <dbReference type="NCBI Taxonomy" id="8319"/>
    <lineage>
        <taxon>Eukaryota</taxon>
        <taxon>Metazoa</taxon>
        <taxon>Chordata</taxon>
        <taxon>Craniata</taxon>
        <taxon>Vertebrata</taxon>
        <taxon>Euteleostomi</taxon>
        <taxon>Amphibia</taxon>
        <taxon>Batrachia</taxon>
        <taxon>Caudata</taxon>
        <taxon>Salamandroidea</taxon>
        <taxon>Salamandridae</taxon>
        <taxon>Pleurodelinae</taxon>
        <taxon>Pleurodeles</taxon>
    </lineage>
</organism>
<dbReference type="Proteomes" id="UP001066276">
    <property type="component" value="Chromosome 8"/>
</dbReference>
<evidence type="ECO:0000313" key="3">
    <source>
        <dbReference type="Proteomes" id="UP001066276"/>
    </source>
</evidence>
<proteinExistence type="predicted"/>
<keyword evidence="3" id="KW-1185">Reference proteome</keyword>
<feature type="compositionally biased region" description="Basic and acidic residues" evidence="1">
    <location>
        <begin position="12"/>
        <end position="21"/>
    </location>
</feature>
<evidence type="ECO:0000313" key="2">
    <source>
        <dbReference type="EMBL" id="KAJ1116052.1"/>
    </source>
</evidence>
<sequence>MGLCWSRVKQRTSGEKRETRRAPVKSRALTAEICSRSARQGRRGEYCVGTASSPIAQVLLQGCVSVHQLVIQMSKKHLSRTIDPTDEEVAVASKESLLKSVFQE</sequence>
<dbReference type="AlphaFoldDB" id="A0AAV7NJ37"/>
<reference evidence="2" key="1">
    <citation type="journal article" date="2022" name="bioRxiv">
        <title>Sequencing and chromosome-scale assembly of the giantPleurodeles waltlgenome.</title>
        <authorList>
            <person name="Brown T."/>
            <person name="Elewa A."/>
            <person name="Iarovenko S."/>
            <person name="Subramanian E."/>
            <person name="Araus A.J."/>
            <person name="Petzold A."/>
            <person name="Susuki M."/>
            <person name="Suzuki K.-i.T."/>
            <person name="Hayashi T."/>
            <person name="Toyoda A."/>
            <person name="Oliveira C."/>
            <person name="Osipova E."/>
            <person name="Leigh N.D."/>
            <person name="Simon A."/>
            <person name="Yun M.H."/>
        </authorList>
    </citation>
    <scope>NUCLEOTIDE SEQUENCE</scope>
    <source>
        <strain evidence="2">20211129_DDA</strain>
        <tissue evidence="2">Liver</tissue>
    </source>
</reference>
<feature type="region of interest" description="Disordered" evidence="1">
    <location>
        <begin position="1"/>
        <end position="22"/>
    </location>
</feature>
<comment type="caution">
    <text evidence="2">The sequence shown here is derived from an EMBL/GenBank/DDBJ whole genome shotgun (WGS) entry which is preliminary data.</text>
</comment>
<name>A0AAV7NJ37_PLEWA</name>
<dbReference type="EMBL" id="JANPWB010000012">
    <property type="protein sequence ID" value="KAJ1116052.1"/>
    <property type="molecule type" value="Genomic_DNA"/>
</dbReference>
<evidence type="ECO:0000256" key="1">
    <source>
        <dbReference type="SAM" id="MobiDB-lite"/>
    </source>
</evidence>